<dbReference type="PROSITE" id="PS51257">
    <property type="entry name" value="PROKAR_LIPOPROTEIN"/>
    <property type="match status" value="1"/>
</dbReference>
<name>A0A653A8F7_9BACT</name>
<reference evidence="1" key="1">
    <citation type="submission" date="2018-07" db="EMBL/GenBank/DDBJ databases">
        <authorList>
            <consortium name="Genoscope - CEA"/>
            <person name="William W."/>
        </authorList>
    </citation>
    <scope>NUCLEOTIDE SEQUENCE</scope>
    <source>
        <strain evidence="1">IK1</strain>
    </source>
</reference>
<sequence length="337" mass="39608">MKKIHPAVIFLLIFTLFSCNKSEKRYKPEKSDKNCVEVKINRFDKDLIELDTKNPIQSVKKLYKKYPAFLSLYTYNILEEEDKDTAKIAQLFTQFVADTVFEKVNKKVMETFSGVSDIEKDLSDAFTYIHQYFPDIHIPQIYFFVSGFNRSVLMTDSILGVGTDFYLGADYKPYQDFTYEYLLYNMRRDMVSIDVVSAVLFRYFTFDGKQSRLIDNMLHRGKVIYLLSAFMPEKKMEDILGYSPQQMKWATQYENEIWKAIIGQKDLFSTNVKLISQYLNDAPFTTPISQESPGRLGIYIGWKIVDSYMKNNKNITLQELMKMNDYQKMLENSGYRP</sequence>
<dbReference type="AlphaFoldDB" id="A0A653A8F7"/>
<dbReference type="Pfam" id="PF25594">
    <property type="entry name" value="GldB_lipo"/>
    <property type="match status" value="1"/>
</dbReference>
<protein>
    <recommendedName>
        <fullName evidence="2">Gliding motility-associated lipoprotein GldB</fullName>
    </recommendedName>
</protein>
<proteinExistence type="predicted"/>
<dbReference type="InterPro" id="IPR019853">
    <property type="entry name" value="GldB-like"/>
</dbReference>
<organism evidence="1">
    <name type="scientific">uncultured Paludibacter sp</name>
    <dbReference type="NCBI Taxonomy" id="497635"/>
    <lineage>
        <taxon>Bacteria</taxon>
        <taxon>Pseudomonadati</taxon>
        <taxon>Bacteroidota</taxon>
        <taxon>Bacteroidia</taxon>
        <taxon>Bacteroidales</taxon>
        <taxon>Paludibacteraceae</taxon>
        <taxon>Paludibacter</taxon>
        <taxon>environmental samples</taxon>
    </lineage>
</organism>
<evidence type="ECO:0000313" key="1">
    <source>
        <dbReference type="EMBL" id="VBB44254.1"/>
    </source>
</evidence>
<accession>A0A653A8F7</accession>
<evidence type="ECO:0008006" key="2">
    <source>
        <dbReference type="Google" id="ProtNLM"/>
    </source>
</evidence>
<gene>
    <name evidence="1" type="ORF">TRIP_D250026</name>
</gene>
<dbReference type="EMBL" id="UPXZ01000018">
    <property type="protein sequence ID" value="VBB44254.1"/>
    <property type="molecule type" value="Genomic_DNA"/>
</dbReference>